<evidence type="ECO:0000313" key="2">
    <source>
        <dbReference type="Proteomes" id="UP000019772"/>
    </source>
</evidence>
<name>X4ZKT5_9BACL</name>
<proteinExistence type="predicted"/>
<dbReference type="KEGG" id="psab:PSAB_14915"/>
<dbReference type="HOGENOM" id="CLU_1784987_0_0_9"/>
<dbReference type="EMBL" id="CP004078">
    <property type="protein sequence ID" value="AHV97892.1"/>
    <property type="molecule type" value="Genomic_DNA"/>
</dbReference>
<dbReference type="Proteomes" id="UP000019772">
    <property type="component" value="Chromosome"/>
</dbReference>
<sequence>MHGLDDLTSRFDIAQTERFQCLTHRLRRDRCPRRSRFQHRKTLITGRTHLKIQCLSLLQRRFQLRSYRCALDLHHRFFSRFRYAEDNAADDLSFFEFQCFSFSGLAVSQQAANQRPDVHAGCSSLLVFLLVVIYRHPPPFLQPKR</sequence>
<dbReference type="AlphaFoldDB" id="X4ZKT5"/>
<evidence type="ECO:0000313" key="1">
    <source>
        <dbReference type="EMBL" id="AHV97892.1"/>
    </source>
</evidence>
<gene>
    <name evidence="1" type="ORF">PSAB_14915</name>
</gene>
<reference evidence="1 2" key="1">
    <citation type="journal article" date="2014" name="PLoS Genet.">
        <title>Comparative Genomic Analysis of N2-Fixing and Non-N2-Fixing Paenibacillus spp.: Organization, Evolution and Expression of the Nitrogen Fixation Genes.</title>
        <authorList>
            <person name="Xie J.B."/>
            <person name="Du Z."/>
            <person name="Bai L."/>
            <person name="Tian C."/>
            <person name="Zhang Y."/>
            <person name="Xie J.Y."/>
            <person name="Wang T."/>
            <person name="Liu X."/>
            <person name="Chen X."/>
            <person name="Cheng Q."/>
            <person name="Chen S."/>
            <person name="Li J."/>
        </authorList>
    </citation>
    <scope>NUCLEOTIDE SEQUENCE [LARGE SCALE GENOMIC DNA]</scope>
    <source>
        <strain evidence="1 2">T27</strain>
    </source>
</reference>
<organism evidence="1 2">
    <name type="scientific">Paenibacillus sabinae T27</name>
    <dbReference type="NCBI Taxonomy" id="1268072"/>
    <lineage>
        <taxon>Bacteria</taxon>
        <taxon>Bacillati</taxon>
        <taxon>Bacillota</taxon>
        <taxon>Bacilli</taxon>
        <taxon>Bacillales</taxon>
        <taxon>Paenibacillaceae</taxon>
        <taxon>Paenibacillus</taxon>
    </lineage>
</organism>
<accession>X4ZKT5</accession>
<protein>
    <submittedName>
        <fullName evidence="1">Uncharacterized protein</fullName>
    </submittedName>
</protein>
<keyword evidence="2" id="KW-1185">Reference proteome</keyword>